<accession>A0ABW7CGW2</accession>
<organism evidence="1 2">
    <name type="scientific">Limnothrix redekei LRLZ20PSL1</name>
    <dbReference type="NCBI Taxonomy" id="3112953"/>
    <lineage>
        <taxon>Bacteria</taxon>
        <taxon>Bacillati</taxon>
        <taxon>Cyanobacteriota</taxon>
        <taxon>Cyanophyceae</taxon>
        <taxon>Pseudanabaenales</taxon>
        <taxon>Pseudanabaenaceae</taxon>
        <taxon>Limnothrix</taxon>
    </lineage>
</organism>
<dbReference type="Proteomes" id="UP001604335">
    <property type="component" value="Unassembled WGS sequence"/>
</dbReference>
<protein>
    <submittedName>
        <fullName evidence="1">Uncharacterized protein</fullName>
    </submittedName>
</protein>
<proteinExistence type="predicted"/>
<keyword evidence="2" id="KW-1185">Reference proteome</keyword>
<name>A0ABW7CGW2_9CYAN</name>
<gene>
    <name evidence="1" type="ORF">VPK24_17725</name>
</gene>
<evidence type="ECO:0000313" key="1">
    <source>
        <dbReference type="EMBL" id="MFG3819489.1"/>
    </source>
</evidence>
<sequence>MQPPVRLLPFALSELFAQVTATGRLTLADRYGLLAALLDDSITEEERASIDRLLRSIRRGRVEIVSDLSTLV</sequence>
<reference evidence="2" key="1">
    <citation type="journal article" date="2024" name="Algal Res.">
        <title>Biochemical, toxicological and genomic investigation of a high-biomass producing Limnothrix strain isolated from Italian shallow drinking water reservoir.</title>
        <authorList>
            <person name="Simonazzi M."/>
            <person name="Shishido T.K."/>
            <person name="Delbaje E."/>
            <person name="Wahlsten M."/>
            <person name="Fewer D.P."/>
            <person name="Sivonen K."/>
            <person name="Pezzolesi L."/>
            <person name="Pistocchi R."/>
        </authorList>
    </citation>
    <scope>NUCLEOTIDE SEQUENCE [LARGE SCALE GENOMIC DNA]</scope>
    <source>
        <strain evidence="2">LRLZ20PSL1</strain>
    </source>
</reference>
<dbReference type="RefSeq" id="WP_393015433.1">
    <property type="nucleotide sequence ID" value="NZ_JAZAQF010000094.1"/>
</dbReference>
<dbReference type="EMBL" id="JAZAQF010000094">
    <property type="protein sequence ID" value="MFG3819489.1"/>
    <property type="molecule type" value="Genomic_DNA"/>
</dbReference>
<comment type="caution">
    <text evidence="1">The sequence shown here is derived from an EMBL/GenBank/DDBJ whole genome shotgun (WGS) entry which is preliminary data.</text>
</comment>
<evidence type="ECO:0000313" key="2">
    <source>
        <dbReference type="Proteomes" id="UP001604335"/>
    </source>
</evidence>